<gene>
    <name evidence="2" type="ORF">BJ085DRAFT_36674</name>
</gene>
<organism evidence="2 3">
    <name type="scientific">Dimargaris cristalligena</name>
    <dbReference type="NCBI Taxonomy" id="215637"/>
    <lineage>
        <taxon>Eukaryota</taxon>
        <taxon>Fungi</taxon>
        <taxon>Fungi incertae sedis</taxon>
        <taxon>Zoopagomycota</taxon>
        <taxon>Kickxellomycotina</taxon>
        <taxon>Dimargaritomycetes</taxon>
        <taxon>Dimargaritales</taxon>
        <taxon>Dimargaritaceae</taxon>
        <taxon>Dimargaris</taxon>
    </lineage>
</organism>
<feature type="region of interest" description="Disordered" evidence="1">
    <location>
        <begin position="343"/>
        <end position="379"/>
    </location>
</feature>
<protein>
    <recommendedName>
        <fullName evidence="4">Coiled-coil domain-containing protein 6</fullName>
    </recommendedName>
</protein>
<feature type="region of interest" description="Disordered" evidence="1">
    <location>
        <begin position="174"/>
        <end position="217"/>
    </location>
</feature>
<dbReference type="PANTHER" id="PTHR15276">
    <property type="entry name" value="H4 D10S170 PROTEIN-RELATED"/>
    <property type="match status" value="1"/>
</dbReference>
<feature type="region of interest" description="Disordered" evidence="1">
    <location>
        <begin position="298"/>
        <end position="324"/>
    </location>
</feature>
<feature type="region of interest" description="Disordered" evidence="1">
    <location>
        <begin position="1"/>
        <end position="35"/>
    </location>
</feature>
<dbReference type="Proteomes" id="UP000268162">
    <property type="component" value="Unassembled WGS sequence"/>
</dbReference>
<evidence type="ECO:0008006" key="4">
    <source>
        <dbReference type="Google" id="ProtNLM"/>
    </source>
</evidence>
<reference evidence="3" key="1">
    <citation type="journal article" date="2018" name="Nat. Microbiol.">
        <title>Leveraging single-cell genomics to expand the fungal tree of life.</title>
        <authorList>
            <person name="Ahrendt S.R."/>
            <person name="Quandt C.A."/>
            <person name="Ciobanu D."/>
            <person name="Clum A."/>
            <person name="Salamov A."/>
            <person name="Andreopoulos B."/>
            <person name="Cheng J.F."/>
            <person name="Woyke T."/>
            <person name="Pelin A."/>
            <person name="Henrissat B."/>
            <person name="Reynolds N.K."/>
            <person name="Benny G.L."/>
            <person name="Smith M.E."/>
            <person name="James T.Y."/>
            <person name="Grigoriev I.V."/>
        </authorList>
    </citation>
    <scope>NUCLEOTIDE SEQUENCE [LARGE SCALE GENOMIC DNA]</scope>
    <source>
        <strain evidence="3">RSA 468</strain>
    </source>
</reference>
<dbReference type="OrthoDB" id="78858at2759"/>
<evidence type="ECO:0000313" key="2">
    <source>
        <dbReference type="EMBL" id="RKP35482.1"/>
    </source>
</evidence>
<evidence type="ECO:0000313" key="3">
    <source>
        <dbReference type="Proteomes" id="UP000268162"/>
    </source>
</evidence>
<dbReference type="AlphaFoldDB" id="A0A4P9ZS34"/>
<name>A0A4P9ZS34_9FUNG</name>
<dbReference type="Pfam" id="PF09755">
    <property type="entry name" value="DUF2046"/>
    <property type="match status" value="1"/>
</dbReference>
<dbReference type="STRING" id="215637.A0A4P9ZS34"/>
<proteinExistence type="predicted"/>
<feature type="compositionally biased region" description="Low complexity" evidence="1">
    <location>
        <begin position="362"/>
        <end position="379"/>
    </location>
</feature>
<sequence length="379" mass="42535">MSSDSPLSDQKMASSTTKPIKITQPTLSLESLPDPLDPAVNVDELRKALSLAIDIAQSKTQSVAKLQQEVDYERGQVKILRHDIQKLRKQAVELQVTAETEEEFISNTLLKRISDMKKEKNDLMIEVEREEEYLTNTLQKKLTQLQKEKIDLENALEQEQERLVNQLQRQLDLTRTQSPSSAGVSIASSPASSLGIPLSSPSPHKRRPSHSFLGGDSMLPTNSLVEMLKSDVNSLRIKVTDLEKELISTYNQSQVYKHEVIQLRQKLGLPIAHLQDDDVTPNVVRLLFPDRPVRARRSMSSSQSDSPFFPAHPSMFQPEPTGRSFGRYSDTMRRTSDIGVFQRHGGPDFALHNPFETGSSYRNVPSSAPPSNSRAPKKT</sequence>
<dbReference type="InterPro" id="IPR019152">
    <property type="entry name" value="DUF2046"/>
</dbReference>
<dbReference type="EMBL" id="ML002860">
    <property type="protein sequence ID" value="RKP35482.1"/>
    <property type="molecule type" value="Genomic_DNA"/>
</dbReference>
<feature type="compositionally biased region" description="Low complexity" evidence="1">
    <location>
        <begin position="25"/>
        <end position="35"/>
    </location>
</feature>
<keyword evidence="3" id="KW-1185">Reference proteome</keyword>
<feature type="compositionally biased region" description="Polar residues" evidence="1">
    <location>
        <begin position="1"/>
        <end position="18"/>
    </location>
</feature>
<dbReference type="PANTHER" id="PTHR15276:SF0">
    <property type="entry name" value="COILED-COIL DOMAIN-CONTAINING PROTEIN 6"/>
    <property type="match status" value="1"/>
</dbReference>
<evidence type="ECO:0000256" key="1">
    <source>
        <dbReference type="SAM" id="MobiDB-lite"/>
    </source>
</evidence>
<accession>A0A4P9ZS34</accession>
<feature type="compositionally biased region" description="Low complexity" evidence="1">
    <location>
        <begin position="174"/>
        <end position="202"/>
    </location>
</feature>